<dbReference type="CDD" id="cd09024">
    <property type="entry name" value="Aldose_epim_lacX"/>
    <property type="match status" value="1"/>
</dbReference>
<accession>A0A7W6BVX1</accession>
<organism evidence="1 2">
    <name type="scientific">Novosphingobium fluoreni</name>
    <dbReference type="NCBI Taxonomy" id="1391222"/>
    <lineage>
        <taxon>Bacteria</taxon>
        <taxon>Pseudomonadati</taxon>
        <taxon>Pseudomonadota</taxon>
        <taxon>Alphaproteobacteria</taxon>
        <taxon>Sphingomonadales</taxon>
        <taxon>Sphingomonadaceae</taxon>
        <taxon>Novosphingobium</taxon>
    </lineage>
</organism>
<dbReference type="GO" id="GO:0005975">
    <property type="term" value="P:carbohydrate metabolic process"/>
    <property type="evidence" value="ECO:0007669"/>
    <property type="project" value="InterPro"/>
</dbReference>
<dbReference type="InterPro" id="IPR011013">
    <property type="entry name" value="Gal_mutarotase_sf_dom"/>
</dbReference>
<dbReference type="EMBL" id="JACIDY010000001">
    <property type="protein sequence ID" value="MBB3938873.1"/>
    <property type="molecule type" value="Genomic_DNA"/>
</dbReference>
<dbReference type="SUPFAM" id="SSF74650">
    <property type="entry name" value="Galactose mutarotase-like"/>
    <property type="match status" value="1"/>
</dbReference>
<dbReference type="AlphaFoldDB" id="A0A7W6BVX1"/>
<dbReference type="Pfam" id="PF01263">
    <property type="entry name" value="Aldose_epim"/>
    <property type="match status" value="1"/>
</dbReference>
<keyword evidence="2" id="KW-1185">Reference proteome</keyword>
<proteinExistence type="predicted"/>
<evidence type="ECO:0000313" key="2">
    <source>
        <dbReference type="Proteomes" id="UP000561459"/>
    </source>
</evidence>
<dbReference type="InterPro" id="IPR014718">
    <property type="entry name" value="GH-type_carb-bd"/>
</dbReference>
<comment type="caution">
    <text evidence="1">The sequence shown here is derived from an EMBL/GenBank/DDBJ whole genome shotgun (WGS) entry which is preliminary data.</text>
</comment>
<dbReference type="RefSeq" id="WP_183615719.1">
    <property type="nucleotide sequence ID" value="NZ_JACIDY010000001.1"/>
</dbReference>
<evidence type="ECO:0000313" key="1">
    <source>
        <dbReference type="EMBL" id="MBB3938873.1"/>
    </source>
</evidence>
<gene>
    <name evidence="1" type="ORF">GGR39_000502</name>
</gene>
<dbReference type="InterPro" id="IPR008183">
    <property type="entry name" value="Aldose_1/G6P_1-epimerase"/>
</dbReference>
<dbReference type="GO" id="GO:0016853">
    <property type="term" value="F:isomerase activity"/>
    <property type="evidence" value="ECO:0007669"/>
    <property type="project" value="InterPro"/>
</dbReference>
<dbReference type="GO" id="GO:0030246">
    <property type="term" value="F:carbohydrate binding"/>
    <property type="evidence" value="ECO:0007669"/>
    <property type="project" value="InterPro"/>
</dbReference>
<reference evidence="1 2" key="1">
    <citation type="submission" date="2020-08" db="EMBL/GenBank/DDBJ databases">
        <title>Genomic Encyclopedia of Type Strains, Phase IV (KMG-IV): sequencing the most valuable type-strain genomes for metagenomic binning, comparative biology and taxonomic classification.</title>
        <authorList>
            <person name="Goeker M."/>
        </authorList>
    </citation>
    <scope>NUCLEOTIDE SEQUENCE [LARGE SCALE GENOMIC DNA]</scope>
    <source>
        <strain evidence="1 2">DSM 27568</strain>
    </source>
</reference>
<dbReference type="Gene3D" id="2.70.98.10">
    <property type="match status" value="1"/>
</dbReference>
<dbReference type="InterPro" id="IPR037481">
    <property type="entry name" value="LacX"/>
</dbReference>
<dbReference type="PANTHER" id="PTHR11122:SF13">
    <property type="entry name" value="GLUCOSE-6-PHOSPHATE 1-EPIMERASE"/>
    <property type="match status" value="1"/>
</dbReference>
<protein>
    <submittedName>
        <fullName evidence="1">Galactose mutarotase-like enzyme</fullName>
    </submittedName>
</protein>
<name>A0A7W6BVX1_9SPHN</name>
<dbReference type="Proteomes" id="UP000561459">
    <property type="component" value="Unassembled WGS sequence"/>
</dbReference>
<sequence>MVQLVTITSGELTARINPLGAELWSLTDAAGREYMTDADPAFWTGHAPILFPVIGMLREGRYRLDGETYALSKHGFARQSVFDLVDSGTNFARFRLIDTAETREVYPFRFNLDITFRLDASTLQVMAEVTNAGDAAMPFSFGYHPAFAWPLPGGAAKADHRVVFEHAEPQPIRRIDPPSGLLLPETFDTPVTGDTLVPDAALFEADALIWDHIASRAVRYGAPGGAWLTVRFPDTPMLGIWQKPGAAYLCIEPWQGIADPVGFAGDFRDKPGVVSLEPSEAKRFRMDVQVDPAP</sequence>
<dbReference type="PANTHER" id="PTHR11122">
    <property type="entry name" value="APOSPORY-ASSOCIATED PROTEIN C-RELATED"/>
    <property type="match status" value="1"/>
</dbReference>